<gene>
    <name evidence="1" type="ORF">OA50_04218</name>
</gene>
<organism evidence="1 2">
    <name type="scientific">Mameliella alba</name>
    <dbReference type="NCBI Taxonomy" id="561184"/>
    <lineage>
        <taxon>Bacteria</taxon>
        <taxon>Pseudomonadati</taxon>
        <taxon>Pseudomonadota</taxon>
        <taxon>Alphaproteobacteria</taxon>
        <taxon>Rhodobacterales</taxon>
        <taxon>Roseobacteraceae</taxon>
        <taxon>Mameliella</taxon>
    </lineage>
</organism>
<evidence type="ECO:0000313" key="2">
    <source>
        <dbReference type="Proteomes" id="UP000030960"/>
    </source>
</evidence>
<dbReference type="AlphaFoldDB" id="A0A0B3RT37"/>
<comment type="caution">
    <text evidence="1">The sequence shown here is derived from an EMBL/GenBank/DDBJ whole genome shotgun (WGS) entry which is preliminary data.</text>
</comment>
<name>A0A0B3RT37_9RHOB</name>
<keyword evidence="2" id="KW-1185">Reference proteome</keyword>
<protein>
    <submittedName>
        <fullName evidence="1">Putative signal peptide protein</fullName>
    </submittedName>
</protein>
<dbReference type="STRING" id="561184.SAMN05216376_12019"/>
<dbReference type="EMBL" id="JSUQ01000019">
    <property type="protein sequence ID" value="KHQ51187.1"/>
    <property type="molecule type" value="Genomic_DNA"/>
</dbReference>
<evidence type="ECO:0000313" key="1">
    <source>
        <dbReference type="EMBL" id="KHQ51187.1"/>
    </source>
</evidence>
<dbReference type="Proteomes" id="UP000030960">
    <property type="component" value="Unassembled WGS sequence"/>
</dbReference>
<proteinExistence type="predicted"/>
<sequence length="90" mass="9703">MLCLGLPIGPAVGSPIAEVICAPSEQMTRKLVEQFGTARRATGLRSPEEVVEIWTDDQGDWTMIISYASGQSCIVAMGEHWQDLGRGDPA</sequence>
<dbReference type="PATRIC" id="fig|1515334.3.peg.4256"/>
<reference evidence="1 2" key="1">
    <citation type="submission" date="2014-10" db="EMBL/GenBank/DDBJ databases">
        <title>Genome sequence of Ponticoccus sp. strain UMTAT08 isolated from clonal culture of toxic dinoflagellate Alexandrium tamiyavanichii.</title>
        <authorList>
            <person name="Gan H.Y."/>
            <person name="Muhd D.-D."/>
            <person name="Mohd Noor M.E."/>
            <person name="Yeong Y.S."/>
            <person name="Usup G."/>
        </authorList>
    </citation>
    <scope>NUCLEOTIDE SEQUENCE [LARGE SCALE GENOMIC DNA]</scope>
    <source>
        <strain evidence="1 2">UMTAT08</strain>
    </source>
</reference>
<accession>A0A0B3RT37</accession>